<comment type="caution">
    <text evidence="8">The sequence shown here is derived from an EMBL/GenBank/DDBJ whole genome shotgun (WGS) entry which is preliminary data.</text>
</comment>
<sequence length="184" mass="21036">MHGEYFCYVCNKTFSAKSAFDAHERIHTGIRPFICPQCSKPCRSRYHLAEHQKRHSKKRFFSCQCGSQYKHKSHFTAHQKAHPACSITNPTLQSQSQPGPSGLNRQFPQHPNQPSTSPFVPQAMQSPIIPPATQRNYPLPSGGPMRHQQQDSRHWPYNHLATQAHITNRSRTPDGLPDDWLDES</sequence>
<dbReference type="SMART" id="SM00355">
    <property type="entry name" value="ZnF_C2H2"/>
    <property type="match status" value="3"/>
</dbReference>
<dbReference type="PANTHER" id="PTHR23226">
    <property type="entry name" value="ZINC FINGER AND SCAN DOMAIN-CONTAINING"/>
    <property type="match status" value="1"/>
</dbReference>
<evidence type="ECO:0000256" key="2">
    <source>
        <dbReference type="ARBA" id="ARBA00022737"/>
    </source>
</evidence>
<evidence type="ECO:0000313" key="9">
    <source>
        <dbReference type="Proteomes" id="UP000256294"/>
    </source>
</evidence>
<name>A0A3D9UCT2_9GAMM</name>
<keyword evidence="1" id="KW-0479">Metal-binding</keyword>
<dbReference type="GO" id="GO:0000981">
    <property type="term" value="F:DNA-binding transcription factor activity, RNA polymerase II-specific"/>
    <property type="evidence" value="ECO:0007669"/>
    <property type="project" value="TreeGrafter"/>
</dbReference>
<dbReference type="InterPro" id="IPR013087">
    <property type="entry name" value="Znf_C2H2_type"/>
</dbReference>
<dbReference type="InterPro" id="IPR036236">
    <property type="entry name" value="Znf_C2H2_sf"/>
</dbReference>
<dbReference type="GO" id="GO:0008270">
    <property type="term" value="F:zinc ion binding"/>
    <property type="evidence" value="ECO:0007669"/>
    <property type="project" value="UniProtKB-KW"/>
</dbReference>
<evidence type="ECO:0000256" key="4">
    <source>
        <dbReference type="ARBA" id="ARBA00022833"/>
    </source>
</evidence>
<gene>
    <name evidence="8" type="ORF">BDD26_1936</name>
</gene>
<dbReference type="Pfam" id="PF00096">
    <property type="entry name" value="zf-C2H2"/>
    <property type="match status" value="2"/>
</dbReference>
<evidence type="ECO:0000256" key="1">
    <source>
        <dbReference type="ARBA" id="ARBA00022723"/>
    </source>
</evidence>
<evidence type="ECO:0000256" key="5">
    <source>
        <dbReference type="PROSITE-ProRule" id="PRU00042"/>
    </source>
</evidence>
<protein>
    <recommendedName>
        <fullName evidence="7">C2H2-type domain-containing protein</fullName>
    </recommendedName>
</protein>
<dbReference type="PROSITE" id="PS00028">
    <property type="entry name" value="ZINC_FINGER_C2H2_1"/>
    <property type="match status" value="2"/>
</dbReference>
<keyword evidence="9" id="KW-1185">Reference proteome</keyword>
<keyword evidence="4" id="KW-0862">Zinc</keyword>
<dbReference type="PROSITE" id="PS50157">
    <property type="entry name" value="ZINC_FINGER_C2H2_2"/>
    <property type="match status" value="2"/>
</dbReference>
<keyword evidence="2" id="KW-0677">Repeat</keyword>
<feature type="compositionally biased region" description="Polar residues" evidence="6">
    <location>
        <begin position="87"/>
        <end position="125"/>
    </location>
</feature>
<keyword evidence="3 5" id="KW-0863">Zinc-finger</keyword>
<dbReference type="EMBL" id="QTUB01000001">
    <property type="protein sequence ID" value="REF27189.1"/>
    <property type="molecule type" value="Genomic_DNA"/>
</dbReference>
<organism evidence="8 9">
    <name type="scientific">Xenorhabdus cabanillasii</name>
    <dbReference type="NCBI Taxonomy" id="351673"/>
    <lineage>
        <taxon>Bacteria</taxon>
        <taxon>Pseudomonadati</taxon>
        <taxon>Pseudomonadota</taxon>
        <taxon>Gammaproteobacteria</taxon>
        <taxon>Enterobacterales</taxon>
        <taxon>Morganellaceae</taxon>
        <taxon>Xenorhabdus</taxon>
    </lineage>
</organism>
<feature type="compositionally biased region" description="Polar residues" evidence="6">
    <location>
        <begin position="160"/>
        <end position="170"/>
    </location>
</feature>
<dbReference type="SUPFAM" id="SSF57667">
    <property type="entry name" value="beta-beta-alpha zinc fingers"/>
    <property type="match status" value="2"/>
</dbReference>
<reference evidence="8 9" key="1">
    <citation type="submission" date="2018-08" db="EMBL/GenBank/DDBJ databases">
        <title>Genomic Encyclopedia of Archaeal and Bacterial Type Strains, Phase II (KMG-II): from individual species to whole genera.</title>
        <authorList>
            <person name="Goeker M."/>
        </authorList>
    </citation>
    <scope>NUCLEOTIDE SEQUENCE [LARGE SCALE GENOMIC DNA]</scope>
    <source>
        <strain evidence="8 9">DSM 17905</strain>
    </source>
</reference>
<feature type="domain" description="C2H2-type" evidence="7">
    <location>
        <begin position="33"/>
        <end position="60"/>
    </location>
</feature>
<evidence type="ECO:0000256" key="6">
    <source>
        <dbReference type="SAM" id="MobiDB-lite"/>
    </source>
</evidence>
<dbReference type="Gene3D" id="3.30.160.60">
    <property type="entry name" value="Classic Zinc Finger"/>
    <property type="match status" value="2"/>
</dbReference>
<dbReference type="PANTHER" id="PTHR23226:SF377">
    <property type="entry name" value="ZINC FINGER AND SCAN DOMAIN-CONTAINING PROTEIN 20"/>
    <property type="match status" value="1"/>
</dbReference>
<feature type="region of interest" description="Disordered" evidence="6">
    <location>
        <begin position="87"/>
        <end position="184"/>
    </location>
</feature>
<evidence type="ECO:0000256" key="3">
    <source>
        <dbReference type="ARBA" id="ARBA00022771"/>
    </source>
</evidence>
<evidence type="ECO:0000313" key="8">
    <source>
        <dbReference type="EMBL" id="REF27189.1"/>
    </source>
</evidence>
<dbReference type="Proteomes" id="UP000256294">
    <property type="component" value="Unassembled WGS sequence"/>
</dbReference>
<accession>A0A3D9UCT2</accession>
<dbReference type="GO" id="GO:0000978">
    <property type="term" value="F:RNA polymerase II cis-regulatory region sequence-specific DNA binding"/>
    <property type="evidence" value="ECO:0007669"/>
    <property type="project" value="TreeGrafter"/>
</dbReference>
<dbReference type="AlphaFoldDB" id="A0A3D9UCT2"/>
<evidence type="ECO:0000259" key="7">
    <source>
        <dbReference type="PROSITE" id="PS50157"/>
    </source>
</evidence>
<proteinExistence type="predicted"/>
<feature type="domain" description="C2H2-type" evidence="7">
    <location>
        <begin position="5"/>
        <end position="32"/>
    </location>
</feature>